<organism evidence="1">
    <name type="scientific">marine metagenome</name>
    <dbReference type="NCBI Taxonomy" id="408172"/>
    <lineage>
        <taxon>unclassified sequences</taxon>
        <taxon>metagenomes</taxon>
        <taxon>ecological metagenomes</taxon>
    </lineage>
</organism>
<gene>
    <name evidence="1" type="ORF">METZ01_LOCUS70466</name>
</gene>
<name>A0A381TNG7_9ZZZZ</name>
<proteinExistence type="predicted"/>
<accession>A0A381TNG7</accession>
<sequence>MTEEKKMCKVCVKQRFRRPSENPLKSADLATKTVVTRLGLEPRTY</sequence>
<dbReference type="AlphaFoldDB" id="A0A381TNG7"/>
<reference evidence="1" key="1">
    <citation type="submission" date="2018-05" db="EMBL/GenBank/DDBJ databases">
        <authorList>
            <person name="Lanie J.A."/>
            <person name="Ng W.-L."/>
            <person name="Kazmierczak K.M."/>
            <person name="Andrzejewski T.M."/>
            <person name="Davidsen T.M."/>
            <person name="Wayne K.J."/>
            <person name="Tettelin H."/>
            <person name="Glass J.I."/>
            <person name="Rusch D."/>
            <person name="Podicherti R."/>
            <person name="Tsui H.-C.T."/>
            <person name="Winkler M.E."/>
        </authorList>
    </citation>
    <scope>NUCLEOTIDE SEQUENCE</scope>
</reference>
<protein>
    <submittedName>
        <fullName evidence="1">Uncharacterized protein</fullName>
    </submittedName>
</protein>
<dbReference type="EMBL" id="UINC01004893">
    <property type="protein sequence ID" value="SVA17612.1"/>
    <property type="molecule type" value="Genomic_DNA"/>
</dbReference>
<evidence type="ECO:0000313" key="1">
    <source>
        <dbReference type="EMBL" id="SVA17612.1"/>
    </source>
</evidence>